<dbReference type="Proteomes" id="UP000285274">
    <property type="component" value="Unassembled WGS sequence"/>
</dbReference>
<dbReference type="EMBL" id="QRVM01000113">
    <property type="protein sequence ID" value="RGS43225.1"/>
    <property type="molecule type" value="Genomic_DNA"/>
</dbReference>
<evidence type="ECO:0008006" key="3">
    <source>
        <dbReference type="Google" id="ProtNLM"/>
    </source>
</evidence>
<name>A0A412ISZ7_9FIRM</name>
<evidence type="ECO:0000313" key="2">
    <source>
        <dbReference type="Proteomes" id="UP000285274"/>
    </source>
</evidence>
<sequence>MTTYKPAKNAQEQIEYLKTNKKITFNSIHEQQARDILFKYNYINVITPYKHHFSKFDKDGNEVKIDGKHIYERDVEFSEYFNLFKNERLQYPIIIKNILGYELRFKSIMAYRILTSTEINDENKLVAYLESVRLRIPMNSDYSNSRLEHMNNHIKQLEKSISGYADIYCFFDRMSLGVSLTIFSGLDQGLQKQLLKDFKSLGMNFGVKNINDFIDKVFTLVAIRNCVMHCNSLEILVRYYNPATHKLRKNRNKKKYAKMINELSIEKQYAQI</sequence>
<proteinExistence type="predicted"/>
<accession>A0A412ISZ7</accession>
<comment type="caution">
    <text evidence="1">The sequence shown here is derived from an EMBL/GenBank/DDBJ whole genome shotgun (WGS) entry which is preliminary data.</text>
</comment>
<dbReference type="AlphaFoldDB" id="A0A412ISZ7"/>
<dbReference type="RefSeq" id="WP_118320817.1">
    <property type="nucleotide sequence ID" value="NZ_QRVM01000113.1"/>
</dbReference>
<protein>
    <recommendedName>
        <fullName evidence="3">Abi family protein</fullName>
    </recommendedName>
</protein>
<reference evidence="1 2" key="1">
    <citation type="submission" date="2018-08" db="EMBL/GenBank/DDBJ databases">
        <title>A genome reference for cultivated species of the human gut microbiota.</title>
        <authorList>
            <person name="Zou Y."/>
            <person name="Xue W."/>
            <person name="Luo G."/>
        </authorList>
    </citation>
    <scope>NUCLEOTIDE SEQUENCE [LARGE SCALE GENOMIC DNA]</scope>
    <source>
        <strain evidence="1 2">AF22-10AC</strain>
    </source>
</reference>
<gene>
    <name evidence="1" type="ORF">DWX92_12325</name>
</gene>
<organism evidence="1 2">
    <name type="scientific">Holdemanella biformis</name>
    <dbReference type="NCBI Taxonomy" id="1735"/>
    <lineage>
        <taxon>Bacteria</taxon>
        <taxon>Bacillati</taxon>
        <taxon>Bacillota</taxon>
        <taxon>Erysipelotrichia</taxon>
        <taxon>Erysipelotrichales</taxon>
        <taxon>Erysipelotrichaceae</taxon>
        <taxon>Holdemanella</taxon>
    </lineage>
</organism>
<evidence type="ECO:0000313" key="1">
    <source>
        <dbReference type="EMBL" id="RGS43225.1"/>
    </source>
</evidence>